<dbReference type="AlphaFoldDB" id="A0A1I2F008"/>
<evidence type="ECO:0000313" key="3">
    <source>
        <dbReference type="Proteomes" id="UP000199400"/>
    </source>
</evidence>
<dbReference type="STRING" id="54.SAMN02745121_06336"/>
<keyword evidence="1" id="KW-1133">Transmembrane helix</keyword>
<feature type="transmembrane region" description="Helical" evidence="1">
    <location>
        <begin position="126"/>
        <end position="146"/>
    </location>
</feature>
<feature type="transmembrane region" description="Helical" evidence="1">
    <location>
        <begin position="7"/>
        <end position="27"/>
    </location>
</feature>
<reference evidence="3" key="1">
    <citation type="submission" date="2016-10" db="EMBL/GenBank/DDBJ databases">
        <authorList>
            <person name="Varghese N."/>
            <person name="Submissions S."/>
        </authorList>
    </citation>
    <scope>NUCLEOTIDE SEQUENCE [LARGE SCALE GENOMIC DNA]</scope>
    <source>
        <strain evidence="3">ATCC 25963</strain>
    </source>
</reference>
<evidence type="ECO:0000313" key="2">
    <source>
        <dbReference type="EMBL" id="SFE97840.1"/>
    </source>
</evidence>
<gene>
    <name evidence="2" type="ORF">SAMN02745121_06336</name>
</gene>
<accession>A0A1I2F008</accession>
<feature type="transmembrane region" description="Helical" evidence="1">
    <location>
        <begin position="176"/>
        <end position="196"/>
    </location>
</feature>
<organism evidence="2 3">
    <name type="scientific">Nannocystis exedens</name>
    <dbReference type="NCBI Taxonomy" id="54"/>
    <lineage>
        <taxon>Bacteria</taxon>
        <taxon>Pseudomonadati</taxon>
        <taxon>Myxococcota</taxon>
        <taxon>Polyangia</taxon>
        <taxon>Nannocystales</taxon>
        <taxon>Nannocystaceae</taxon>
        <taxon>Nannocystis</taxon>
    </lineage>
</organism>
<name>A0A1I2F008_9BACT</name>
<dbReference type="Proteomes" id="UP000199400">
    <property type="component" value="Unassembled WGS sequence"/>
</dbReference>
<sequence length="241" mass="25749">MFLGIRRAISLLLLSLYFWNFLLVALVGPEDLYACYAALAAVYGVAFVGVAAEWFWARWFAIGLGQFGAFSLLALPQTGPEPSLLVFGISHVLVALFLGGEGMAARYERSEACVERYNFQEESLILLRRAIKSAGMSLPFLILFTLAPRQDLLHLAALGLGVAGLVGLIRARTWGLLAAAGAGAIALGDGLGLFGAPTHGYFLTTPSGSLILHGPGFALLASLMLLVPLTFARPLARWLRA</sequence>
<dbReference type="RefSeq" id="WP_096327747.1">
    <property type="nucleotide sequence ID" value="NZ_FOMX01000024.1"/>
</dbReference>
<dbReference type="EMBL" id="FOMX01000024">
    <property type="protein sequence ID" value="SFE97840.1"/>
    <property type="molecule type" value="Genomic_DNA"/>
</dbReference>
<keyword evidence="1" id="KW-0472">Membrane</keyword>
<feature type="transmembrane region" description="Helical" evidence="1">
    <location>
        <begin position="152"/>
        <end position="169"/>
    </location>
</feature>
<feature type="transmembrane region" description="Helical" evidence="1">
    <location>
        <begin position="84"/>
        <end position="105"/>
    </location>
</feature>
<dbReference type="OrthoDB" id="5503865at2"/>
<keyword evidence="3" id="KW-1185">Reference proteome</keyword>
<proteinExistence type="predicted"/>
<evidence type="ECO:0000256" key="1">
    <source>
        <dbReference type="SAM" id="Phobius"/>
    </source>
</evidence>
<feature type="transmembrane region" description="Helical" evidence="1">
    <location>
        <begin position="59"/>
        <end position="78"/>
    </location>
</feature>
<feature type="transmembrane region" description="Helical" evidence="1">
    <location>
        <begin position="33"/>
        <end position="52"/>
    </location>
</feature>
<protein>
    <submittedName>
        <fullName evidence="2">Uncharacterized protein</fullName>
    </submittedName>
</protein>
<keyword evidence="1" id="KW-0812">Transmembrane</keyword>
<feature type="transmembrane region" description="Helical" evidence="1">
    <location>
        <begin position="216"/>
        <end position="236"/>
    </location>
</feature>